<comment type="caution">
    <text evidence="2">The sequence shown here is derived from an EMBL/GenBank/DDBJ whole genome shotgun (WGS) entry which is preliminary data.</text>
</comment>
<accession>X1VSF3</accession>
<sequence>RKSMKGQVILKNLQWLGRHNPAFPPGSVQTAVAELLNPTSSILPYSGRLCLDKPAIVCTGTKYFNIDAGATKNVNFQILMPTAEGTYPVYLDIFSNSELIEAYQADEDVVIGVAEYTLEVTIEPPGAGLVLISPKAPYSAGEVVTLVATPNPGYKFDHWGGWPPYPG</sequence>
<gene>
    <name evidence="2" type="ORF">S12H4_59164</name>
</gene>
<reference evidence="2" key="1">
    <citation type="journal article" date="2014" name="Front. Microbiol.">
        <title>High frequency of phylogenetically diverse reductive dehalogenase-homologous genes in deep subseafloor sedimentary metagenomes.</title>
        <authorList>
            <person name="Kawai M."/>
            <person name="Futagami T."/>
            <person name="Toyoda A."/>
            <person name="Takaki Y."/>
            <person name="Nishi S."/>
            <person name="Hori S."/>
            <person name="Arai W."/>
            <person name="Tsubouchi T."/>
            <person name="Morono Y."/>
            <person name="Uchiyama I."/>
            <person name="Ito T."/>
            <person name="Fujiyama A."/>
            <person name="Inagaki F."/>
            <person name="Takami H."/>
        </authorList>
    </citation>
    <scope>NUCLEOTIDE SEQUENCE</scope>
    <source>
        <strain evidence="2">Expedition CK06-06</strain>
    </source>
</reference>
<protein>
    <recommendedName>
        <fullName evidence="1">Bacterial repeat domain-containing protein</fullName>
    </recommendedName>
</protein>
<feature type="non-terminal residue" evidence="2">
    <location>
        <position position="1"/>
    </location>
</feature>
<organism evidence="2">
    <name type="scientific">marine sediment metagenome</name>
    <dbReference type="NCBI Taxonomy" id="412755"/>
    <lineage>
        <taxon>unclassified sequences</taxon>
        <taxon>metagenomes</taxon>
        <taxon>ecological metagenomes</taxon>
    </lineage>
</organism>
<evidence type="ECO:0000259" key="1">
    <source>
        <dbReference type="Pfam" id="PF18998"/>
    </source>
</evidence>
<proteinExistence type="predicted"/>
<dbReference type="EMBL" id="BARW01038583">
    <property type="protein sequence ID" value="GAJ23652.1"/>
    <property type="molecule type" value="Genomic_DNA"/>
</dbReference>
<dbReference type="Pfam" id="PF18998">
    <property type="entry name" value="Flg_new_2"/>
    <property type="match status" value="1"/>
</dbReference>
<feature type="domain" description="Bacterial repeat" evidence="1">
    <location>
        <begin position="119"/>
        <end position="160"/>
    </location>
</feature>
<evidence type="ECO:0000313" key="2">
    <source>
        <dbReference type="EMBL" id="GAJ23652.1"/>
    </source>
</evidence>
<dbReference type="InterPro" id="IPR044060">
    <property type="entry name" value="Bacterial_rp_domain"/>
</dbReference>
<feature type="non-terminal residue" evidence="2">
    <location>
        <position position="167"/>
    </location>
</feature>
<name>X1VSF3_9ZZZZ</name>
<dbReference type="AlphaFoldDB" id="X1VSF3"/>